<accession>A0AAP2GSG8</accession>
<reference evidence="2 3" key="1">
    <citation type="submission" date="2021-05" db="EMBL/GenBank/DDBJ databases">
        <title>A Polyphasic approach of four new species of the genus Ohtaekwangia: Ohtaekwangia histidinii sp. nov., Ohtaekwangia cretensis sp. nov., Ohtaekwangia indiensis sp. nov., Ohtaekwangia reichenbachii sp. nov. from diverse environment.</title>
        <authorList>
            <person name="Octaviana S."/>
        </authorList>
    </citation>
    <scope>NUCLEOTIDE SEQUENCE [LARGE SCALE GENOMIC DNA]</scope>
    <source>
        <strain evidence="2 3">PWU4</strain>
    </source>
</reference>
<keyword evidence="3" id="KW-1185">Reference proteome</keyword>
<protein>
    <submittedName>
        <fullName evidence="2">Tetratricopeptide repeat protein</fullName>
    </submittedName>
</protein>
<dbReference type="InterPro" id="IPR011990">
    <property type="entry name" value="TPR-like_helical_dom_sf"/>
</dbReference>
<dbReference type="Proteomes" id="UP001319200">
    <property type="component" value="Unassembled WGS sequence"/>
</dbReference>
<comment type="caution">
    <text evidence="2">The sequence shown here is derived from an EMBL/GenBank/DDBJ whole genome shotgun (WGS) entry which is preliminary data.</text>
</comment>
<evidence type="ECO:0000313" key="3">
    <source>
        <dbReference type="Proteomes" id="UP001319200"/>
    </source>
</evidence>
<dbReference type="RefSeq" id="WP_254169360.1">
    <property type="nucleotide sequence ID" value="NZ_JAHESF010000045.1"/>
</dbReference>
<gene>
    <name evidence="2" type="ORF">KK083_27530</name>
</gene>
<sequence length="254" mass="28577">MKAIIISLLVCLTGYFPQTENAGPDAETYSAYLGSRDVETTKARWKKIVADRKVRSEAAPENTKLLYELTLAQFGLLTATQRDRDEDLFDDYVEETEANLETLIDRNKNSGEPRALLAALYGMRMSYSPMKGMFLGAKSESLMDQALKRSPASPLVWKLHANAKFFTPETWGGDLKEAITAYEKAVALYESAPDKGKDNWFYIDTLAFLGKAYEKNNQNAKAIEVYKKALSAEPDYQWVKSVLLPRVMKSTSPQ</sequence>
<dbReference type="SMART" id="SM00028">
    <property type="entry name" value="TPR"/>
    <property type="match status" value="1"/>
</dbReference>
<dbReference type="EMBL" id="JAHESF010000045">
    <property type="protein sequence ID" value="MBT1700672.1"/>
    <property type="molecule type" value="Genomic_DNA"/>
</dbReference>
<proteinExistence type="predicted"/>
<dbReference type="InterPro" id="IPR019734">
    <property type="entry name" value="TPR_rpt"/>
</dbReference>
<feature type="repeat" description="TPR" evidence="1">
    <location>
        <begin position="203"/>
        <end position="236"/>
    </location>
</feature>
<evidence type="ECO:0000256" key="1">
    <source>
        <dbReference type="PROSITE-ProRule" id="PRU00339"/>
    </source>
</evidence>
<dbReference type="Pfam" id="PF13181">
    <property type="entry name" value="TPR_8"/>
    <property type="match status" value="1"/>
</dbReference>
<evidence type="ECO:0000313" key="2">
    <source>
        <dbReference type="EMBL" id="MBT1700672.1"/>
    </source>
</evidence>
<dbReference type="PROSITE" id="PS50005">
    <property type="entry name" value="TPR"/>
    <property type="match status" value="1"/>
</dbReference>
<keyword evidence="1" id="KW-0802">TPR repeat</keyword>
<dbReference type="SUPFAM" id="SSF48452">
    <property type="entry name" value="TPR-like"/>
    <property type="match status" value="1"/>
</dbReference>
<dbReference type="AlphaFoldDB" id="A0AAP2GSG8"/>
<name>A0AAP2GSG8_9BACT</name>
<dbReference type="Gene3D" id="1.25.40.10">
    <property type="entry name" value="Tetratricopeptide repeat domain"/>
    <property type="match status" value="1"/>
</dbReference>
<organism evidence="2 3">
    <name type="scientific">Chryseosolibacter histidini</name>
    <dbReference type="NCBI Taxonomy" id="2782349"/>
    <lineage>
        <taxon>Bacteria</taxon>
        <taxon>Pseudomonadati</taxon>
        <taxon>Bacteroidota</taxon>
        <taxon>Cytophagia</taxon>
        <taxon>Cytophagales</taxon>
        <taxon>Chryseotaleaceae</taxon>
        <taxon>Chryseosolibacter</taxon>
    </lineage>
</organism>